<dbReference type="Proteomes" id="UP000199496">
    <property type="component" value="Unassembled WGS sequence"/>
</dbReference>
<reference evidence="3 4" key="1">
    <citation type="submission" date="2016-10" db="EMBL/GenBank/DDBJ databases">
        <authorList>
            <person name="de Groot N.N."/>
        </authorList>
    </citation>
    <scope>NUCLEOTIDE SEQUENCE [LARGE SCALE GENOMIC DNA]</scope>
    <source>
        <strain evidence="3 4">B7-7</strain>
    </source>
</reference>
<dbReference type="RefSeq" id="WP_090205122.1">
    <property type="nucleotide sequence ID" value="NZ_FOFO01000008.1"/>
</dbReference>
<protein>
    <submittedName>
        <fullName evidence="3">Phasin family protein</fullName>
    </submittedName>
</protein>
<dbReference type="STRING" id="867345.SAMN05421693_10887"/>
<feature type="coiled-coil region" evidence="1">
    <location>
        <begin position="125"/>
        <end position="152"/>
    </location>
</feature>
<sequence>MSQDKHPFDVSELTRLMDPQRYMDQMNELMRQFKMPNVDMSALMELQRKNVEAMVAANRTMMESSEALMKRQTEMLTQAMNEATEMARTMGSAKQDDLPARQVDMVGQVYDRMSSHTRETFESMRLAQEAALERLDQRFRELLEELKDMSLNQNQDKG</sequence>
<dbReference type="NCBIfam" id="TIGR01841">
    <property type="entry name" value="phasin"/>
    <property type="match status" value="1"/>
</dbReference>
<proteinExistence type="predicted"/>
<accession>A0A1H9BDP5</accession>
<dbReference type="Pfam" id="PF09361">
    <property type="entry name" value="Phasin_2"/>
    <property type="match status" value="1"/>
</dbReference>
<dbReference type="EMBL" id="FOFO01000008">
    <property type="protein sequence ID" value="SEP86753.1"/>
    <property type="molecule type" value="Genomic_DNA"/>
</dbReference>
<gene>
    <name evidence="3" type="ORF">SAMN05421693_10887</name>
</gene>
<feature type="domain" description="Phasin" evidence="2">
    <location>
        <begin position="43"/>
        <end position="135"/>
    </location>
</feature>
<evidence type="ECO:0000313" key="3">
    <source>
        <dbReference type="EMBL" id="SEP86753.1"/>
    </source>
</evidence>
<dbReference type="AlphaFoldDB" id="A0A1H9BDP5"/>
<evidence type="ECO:0000313" key="4">
    <source>
        <dbReference type="Proteomes" id="UP000199496"/>
    </source>
</evidence>
<dbReference type="OrthoDB" id="5795350at2"/>
<evidence type="ECO:0000256" key="1">
    <source>
        <dbReference type="SAM" id="Coils"/>
    </source>
</evidence>
<keyword evidence="1" id="KW-0175">Coiled coil</keyword>
<name>A0A1H9BDP5_9GAMM</name>
<dbReference type="InterPro" id="IPR010127">
    <property type="entry name" value="Phasin_subfam-1"/>
</dbReference>
<organism evidence="3 4">
    <name type="scientific">Ectothiorhodospira magna</name>
    <dbReference type="NCBI Taxonomy" id="867345"/>
    <lineage>
        <taxon>Bacteria</taxon>
        <taxon>Pseudomonadati</taxon>
        <taxon>Pseudomonadota</taxon>
        <taxon>Gammaproteobacteria</taxon>
        <taxon>Chromatiales</taxon>
        <taxon>Ectothiorhodospiraceae</taxon>
        <taxon>Ectothiorhodospira</taxon>
    </lineage>
</organism>
<dbReference type="InterPro" id="IPR018968">
    <property type="entry name" value="Phasin"/>
</dbReference>
<evidence type="ECO:0000259" key="2">
    <source>
        <dbReference type="Pfam" id="PF09361"/>
    </source>
</evidence>
<keyword evidence="4" id="KW-1185">Reference proteome</keyword>